<feature type="non-terminal residue" evidence="7">
    <location>
        <position position="1"/>
    </location>
</feature>
<dbReference type="GO" id="GO:0008168">
    <property type="term" value="F:methyltransferase activity"/>
    <property type="evidence" value="ECO:0007669"/>
    <property type="project" value="UniProtKB-KW"/>
</dbReference>
<keyword evidence="2" id="KW-0808">Transferase</keyword>
<dbReference type="InterPro" id="IPR003616">
    <property type="entry name" value="Post-SET_dom"/>
</dbReference>
<name>A0A0D6ENH5_SPOSA</name>
<reference evidence="8" key="1">
    <citation type="submission" date="2015-02" db="EMBL/GenBank/DDBJ databases">
        <authorList>
            <person name="Gon?alves P."/>
        </authorList>
    </citation>
    <scope>NUCLEOTIDE SEQUENCE [LARGE SCALE GENOMIC DNA]</scope>
</reference>
<feature type="compositionally biased region" description="Basic and acidic residues" evidence="4">
    <location>
        <begin position="245"/>
        <end position="254"/>
    </location>
</feature>
<evidence type="ECO:0000259" key="6">
    <source>
        <dbReference type="PROSITE" id="PS50868"/>
    </source>
</evidence>
<dbReference type="Proteomes" id="UP000243876">
    <property type="component" value="Unassembled WGS sequence"/>
</dbReference>
<dbReference type="InterPro" id="IPR046341">
    <property type="entry name" value="SET_dom_sf"/>
</dbReference>
<feature type="region of interest" description="Disordered" evidence="4">
    <location>
        <begin position="1"/>
        <end position="26"/>
    </location>
</feature>
<dbReference type="Gene3D" id="2.170.270.10">
    <property type="entry name" value="SET domain"/>
    <property type="match status" value="1"/>
</dbReference>
<dbReference type="PANTHER" id="PTHR12350">
    <property type="entry name" value="HISTONE-LYSINE N-METHYLTRANSFERASE-RELATED"/>
    <property type="match status" value="1"/>
</dbReference>
<dbReference type="GO" id="GO:0032259">
    <property type="term" value="P:methylation"/>
    <property type="evidence" value="ECO:0007669"/>
    <property type="project" value="UniProtKB-KW"/>
</dbReference>
<sequence length="254" mass="27582">MTVPLSPSQPQIPPYLPDRDHYQPTHPGLVKVEFGEEGKEFASCLRTEKAFRAGETLCPIRNTLPGTKAYSSVQVLPDPPLPASFSPASSPLPATYYSTPSSSTVRRHIELNSDLLYVNHSCDPNVRFDVNGVEAAPDEEDPTGAWEGKWAVRALKDLAPGEVLTFAYFSSEWDMDQPFACLCGTARCLGTIRGAKDLGRDVLDSYFVNDHIRAMKAHQSQTQQSSAAPGPKVAAGKAVPAAANEARREQAIKV</sequence>
<dbReference type="InterPro" id="IPR053201">
    <property type="entry name" value="Flavunoidine_N-MTase"/>
</dbReference>
<accession>A0A0D6ENH5</accession>
<feature type="domain" description="SET" evidence="5">
    <location>
        <begin position="27"/>
        <end position="169"/>
    </location>
</feature>
<organism evidence="7 8">
    <name type="scientific">Sporidiobolus salmonicolor</name>
    <name type="common">Yeast-like fungus</name>
    <name type="synonym">Sporobolomyces salmonicolor</name>
    <dbReference type="NCBI Taxonomy" id="5005"/>
    <lineage>
        <taxon>Eukaryota</taxon>
        <taxon>Fungi</taxon>
        <taxon>Dikarya</taxon>
        <taxon>Basidiomycota</taxon>
        <taxon>Pucciniomycotina</taxon>
        <taxon>Microbotryomycetes</taxon>
        <taxon>Sporidiobolales</taxon>
        <taxon>Sporidiobolaceae</taxon>
        <taxon>Sporobolomyces</taxon>
    </lineage>
</organism>
<evidence type="ECO:0000256" key="1">
    <source>
        <dbReference type="ARBA" id="ARBA00022603"/>
    </source>
</evidence>
<evidence type="ECO:0000256" key="2">
    <source>
        <dbReference type="ARBA" id="ARBA00022679"/>
    </source>
</evidence>
<dbReference type="PROSITE" id="PS50868">
    <property type="entry name" value="POST_SET"/>
    <property type="match status" value="1"/>
</dbReference>
<evidence type="ECO:0000256" key="4">
    <source>
        <dbReference type="SAM" id="MobiDB-lite"/>
    </source>
</evidence>
<feature type="compositionally biased region" description="Low complexity" evidence="4">
    <location>
        <begin position="217"/>
        <end position="243"/>
    </location>
</feature>
<evidence type="ECO:0000313" key="7">
    <source>
        <dbReference type="EMBL" id="CEQ41524.1"/>
    </source>
</evidence>
<keyword evidence="3" id="KW-0949">S-adenosyl-L-methionine</keyword>
<proteinExistence type="predicted"/>
<feature type="region of interest" description="Disordered" evidence="4">
    <location>
        <begin position="217"/>
        <end position="254"/>
    </location>
</feature>
<dbReference type="InterPro" id="IPR001214">
    <property type="entry name" value="SET_dom"/>
</dbReference>
<dbReference type="EMBL" id="CENE01000015">
    <property type="protein sequence ID" value="CEQ41524.1"/>
    <property type="molecule type" value="Genomic_DNA"/>
</dbReference>
<protein>
    <submittedName>
        <fullName evidence="7">SPOSA6832_03271-mRNA-1:cds</fullName>
    </submittedName>
</protein>
<evidence type="ECO:0000256" key="3">
    <source>
        <dbReference type="ARBA" id="ARBA00022691"/>
    </source>
</evidence>
<dbReference type="PROSITE" id="PS50280">
    <property type="entry name" value="SET"/>
    <property type="match status" value="1"/>
</dbReference>
<evidence type="ECO:0000259" key="5">
    <source>
        <dbReference type="PROSITE" id="PS50280"/>
    </source>
</evidence>
<dbReference type="PANTHER" id="PTHR12350:SF19">
    <property type="entry name" value="SET DOMAIN-CONTAINING PROTEIN"/>
    <property type="match status" value="1"/>
</dbReference>
<keyword evidence="8" id="KW-1185">Reference proteome</keyword>
<dbReference type="Pfam" id="PF00856">
    <property type="entry name" value="SET"/>
    <property type="match status" value="1"/>
</dbReference>
<dbReference type="SUPFAM" id="SSF82199">
    <property type="entry name" value="SET domain"/>
    <property type="match status" value="1"/>
</dbReference>
<evidence type="ECO:0000313" key="8">
    <source>
        <dbReference type="Proteomes" id="UP000243876"/>
    </source>
</evidence>
<dbReference type="AlphaFoldDB" id="A0A0D6ENH5"/>
<gene>
    <name evidence="7" type="primary">SPOSA6832_03271</name>
</gene>
<keyword evidence="1" id="KW-0489">Methyltransferase</keyword>
<feature type="domain" description="Post-SET" evidence="6">
    <location>
        <begin position="177"/>
        <end position="193"/>
    </location>
</feature>
<dbReference type="OrthoDB" id="5984008at2759"/>